<feature type="compositionally biased region" description="Polar residues" evidence="1">
    <location>
        <begin position="7"/>
        <end position="36"/>
    </location>
</feature>
<feature type="region of interest" description="Disordered" evidence="1">
    <location>
        <begin position="1"/>
        <end position="36"/>
    </location>
</feature>
<keyword evidence="3" id="KW-1185">Reference proteome</keyword>
<name>A0AAQ4FBW5_AMBAM</name>
<proteinExistence type="predicted"/>
<evidence type="ECO:0000313" key="3">
    <source>
        <dbReference type="Proteomes" id="UP001321473"/>
    </source>
</evidence>
<dbReference type="AlphaFoldDB" id="A0AAQ4FBW5"/>
<reference evidence="2 3" key="1">
    <citation type="journal article" date="2023" name="Arcadia Sci">
        <title>De novo assembly of a long-read Amblyomma americanum tick genome.</title>
        <authorList>
            <person name="Chou S."/>
            <person name="Poskanzer K.E."/>
            <person name="Rollins M."/>
            <person name="Thuy-Boun P.S."/>
        </authorList>
    </citation>
    <scope>NUCLEOTIDE SEQUENCE [LARGE SCALE GENOMIC DNA]</scope>
    <source>
        <strain evidence="2">F_SG_1</strain>
        <tissue evidence="2">Salivary glands</tissue>
    </source>
</reference>
<evidence type="ECO:0000256" key="1">
    <source>
        <dbReference type="SAM" id="MobiDB-lite"/>
    </source>
</evidence>
<sequence length="111" mass="12647">MPAAGSTADSNPNPARTFSRRQPSVPKTNGATFTQRAQEKPAMVFLRGHAILYQACSDDNKHQFISWLSGKPGFQRTERNHEDVLQNPSIRRKPLRKVAVLDLSCYRRLRR</sequence>
<dbReference type="EMBL" id="JARKHS020004261">
    <property type="protein sequence ID" value="KAK8784794.1"/>
    <property type="molecule type" value="Genomic_DNA"/>
</dbReference>
<evidence type="ECO:0000313" key="2">
    <source>
        <dbReference type="EMBL" id="KAK8784794.1"/>
    </source>
</evidence>
<protein>
    <submittedName>
        <fullName evidence="2">Uncharacterized protein</fullName>
    </submittedName>
</protein>
<dbReference type="Proteomes" id="UP001321473">
    <property type="component" value="Unassembled WGS sequence"/>
</dbReference>
<organism evidence="2 3">
    <name type="scientific">Amblyomma americanum</name>
    <name type="common">Lone star tick</name>
    <dbReference type="NCBI Taxonomy" id="6943"/>
    <lineage>
        <taxon>Eukaryota</taxon>
        <taxon>Metazoa</taxon>
        <taxon>Ecdysozoa</taxon>
        <taxon>Arthropoda</taxon>
        <taxon>Chelicerata</taxon>
        <taxon>Arachnida</taxon>
        <taxon>Acari</taxon>
        <taxon>Parasitiformes</taxon>
        <taxon>Ixodida</taxon>
        <taxon>Ixodoidea</taxon>
        <taxon>Ixodidae</taxon>
        <taxon>Amblyomminae</taxon>
        <taxon>Amblyomma</taxon>
    </lineage>
</organism>
<comment type="caution">
    <text evidence="2">The sequence shown here is derived from an EMBL/GenBank/DDBJ whole genome shotgun (WGS) entry which is preliminary data.</text>
</comment>
<gene>
    <name evidence="2" type="ORF">V5799_008839</name>
</gene>
<accession>A0AAQ4FBW5</accession>